<dbReference type="GO" id="GO:0005930">
    <property type="term" value="C:axoneme"/>
    <property type="evidence" value="ECO:0007669"/>
    <property type="project" value="TreeGrafter"/>
</dbReference>
<dbReference type="InterPro" id="IPR016024">
    <property type="entry name" value="ARM-type_fold"/>
</dbReference>
<dbReference type="GO" id="GO:0016939">
    <property type="term" value="C:kinesin II complex"/>
    <property type="evidence" value="ECO:0007669"/>
    <property type="project" value="TreeGrafter"/>
</dbReference>
<dbReference type="SMART" id="SM00185">
    <property type="entry name" value="ARM"/>
    <property type="match status" value="1"/>
</dbReference>
<feature type="compositionally biased region" description="Basic and acidic residues" evidence="1">
    <location>
        <begin position="324"/>
        <end position="350"/>
    </location>
</feature>
<evidence type="ECO:0000313" key="3">
    <source>
        <dbReference type="Proteomes" id="UP000296049"/>
    </source>
</evidence>
<dbReference type="SUPFAM" id="SSF48371">
    <property type="entry name" value="ARM repeat"/>
    <property type="match status" value="1"/>
</dbReference>
<gene>
    <name evidence="2" type="ORF">Anapl_08551</name>
</gene>
<dbReference type="Gene3D" id="1.25.10.10">
    <property type="entry name" value="Leucine-rich Repeat Variant"/>
    <property type="match status" value="1"/>
</dbReference>
<dbReference type="GO" id="GO:0044782">
    <property type="term" value="P:cilium organization"/>
    <property type="evidence" value="ECO:0007669"/>
    <property type="project" value="TreeGrafter"/>
</dbReference>
<dbReference type="AlphaFoldDB" id="R0KGH0"/>
<feature type="compositionally biased region" description="Polar residues" evidence="1">
    <location>
        <begin position="358"/>
        <end position="371"/>
    </location>
</feature>
<feature type="compositionally biased region" description="Basic and acidic residues" evidence="1">
    <location>
        <begin position="63"/>
        <end position="79"/>
    </location>
</feature>
<dbReference type="InterPro" id="IPR011989">
    <property type="entry name" value="ARM-like"/>
</dbReference>
<feature type="region of interest" description="Disordered" evidence="1">
    <location>
        <begin position="300"/>
        <end position="398"/>
    </location>
</feature>
<dbReference type="InterPro" id="IPR000225">
    <property type="entry name" value="Armadillo"/>
</dbReference>
<dbReference type="PANTHER" id="PTHR15605">
    <property type="entry name" value="KINESIN-ASSOCIATED PROTEINS"/>
    <property type="match status" value="1"/>
</dbReference>
<dbReference type="Proteomes" id="UP000296049">
    <property type="component" value="Unassembled WGS sequence"/>
</dbReference>
<dbReference type="GO" id="GO:0035869">
    <property type="term" value="C:ciliary transition zone"/>
    <property type="evidence" value="ECO:0007669"/>
    <property type="project" value="TreeGrafter"/>
</dbReference>
<dbReference type="EMBL" id="KB742383">
    <property type="protein sequence ID" value="EOB09207.1"/>
    <property type="molecule type" value="Genomic_DNA"/>
</dbReference>
<name>R0KGH0_ANAPL</name>
<dbReference type="SMART" id="SM01297">
    <property type="entry name" value="KAP"/>
    <property type="match status" value="1"/>
</dbReference>
<keyword evidence="3" id="KW-1185">Reference proteome</keyword>
<dbReference type="Pfam" id="PF05804">
    <property type="entry name" value="KAP"/>
    <property type="match status" value="2"/>
</dbReference>
<feature type="compositionally biased region" description="Polar residues" evidence="1">
    <location>
        <begin position="435"/>
        <end position="444"/>
    </location>
</feature>
<organism evidence="2 3">
    <name type="scientific">Anas platyrhynchos</name>
    <name type="common">Mallard</name>
    <name type="synonym">Anas boschas</name>
    <dbReference type="NCBI Taxonomy" id="8839"/>
    <lineage>
        <taxon>Eukaryota</taxon>
        <taxon>Metazoa</taxon>
        <taxon>Chordata</taxon>
        <taxon>Craniata</taxon>
        <taxon>Vertebrata</taxon>
        <taxon>Euteleostomi</taxon>
        <taxon>Archelosauria</taxon>
        <taxon>Archosauria</taxon>
        <taxon>Dinosauria</taxon>
        <taxon>Saurischia</taxon>
        <taxon>Theropoda</taxon>
        <taxon>Coelurosauria</taxon>
        <taxon>Aves</taxon>
        <taxon>Neognathae</taxon>
        <taxon>Galloanserae</taxon>
        <taxon>Anseriformes</taxon>
        <taxon>Anatidae</taxon>
        <taxon>Anatinae</taxon>
        <taxon>Anas</taxon>
    </lineage>
</organism>
<feature type="region of interest" description="Disordered" evidence="1">
    <location>
        <begin position="414"/>
        <end position="444"/>
    </location>
</feature>
<reference evidence="3" key="1">
    <citation type="journal article" date="2013" name="Nat. Genet.">
        <title>The duck genome and transcriptome provide insight into an avian influenza virus reservoir species.</title>
        <authorList>
            <person name="Huang Y."/>
            <person name="Li Y."/>
            <person name="Burt D.W."/>
            <person name="Chen H."/>
            <person name="Zhang Y."/>
            <person name="Qian W."/>
            <person name="Kim H."/>
            <person name="Gan S."/>
            <person name="Zhao Y."/>
            <person name="Li J."/>
            <person name="Yi K."/>
            <person name="Feng H."/>
            <person name="Zhu P."/>
            <person name="Li B."/>
            <person name="Liu Q."/>
            <person name="Fairley S."/>
            <person name="Magor K.E."/>
            <person name="Du Z."/>
            <person name="Hu X."/>
            <person name="Goodman L."/>
            <person name="Tafer H."/>
            <person name="Vignal A."/>
            <person name="Lee T."/>
            <person name="Kim K.W."/>
            <person name="Sheng Z."/>
            <person name="An Y."/>
            <person name="Searle S."/>
            <person name="Herrero J."/>
            <person name="Groenen M.A."/>
            <person name="Crooijmans R.P."/>
            <person name="Faraut T."/>
            <person name="Cai Q."/>
            <person name="Webster R.G."/>
            <person name="Aldridge J.R."/>
            <person name="Warren W.C."/>
            <person name="Bartschat S."/>
            <person name="Kehr S."/>
            <person name="Marz M."/>
            <person name="Stadler P.F."/>
            <person name="Smith J."/>
            <person name="Kraus R.H."/>
            <person name="Zhao Y."/>
            <person name="Ren L."/>
            <person name="Fei J."/>
            <person name="Morisson M."/>
            <person name="Kaiser P."/>
            <person name="Griffin D.K."/>
            <person name="Rao M."/>
            <person name="Pitel F."/>
            <person name="Wang J."/>
            <person name="Li N."/>
        </authorList>
    </citation>
    <scope>NUCLEOTIDE SEQUENCE [LARGE SCALE GENOMIC DNA]</scope>
</reference>
<dbReference type="GO" id="GO:0019894">
    <property type="term" value="F:kinesin binding"/>
    <property type="evidence" value="ECO:0007669"/>
    <property type="project" value="InterPro"/>
</dbReference>
<evidence type="ECO:0000256" key="1">
    <source>
        <dbReference type="SAM" id="MobiDB-lite"/>
    </source>
</evidence>
<dbReference type="PANTHER" id="PTHR15605:SF2">
    <property type="entry name" value="KINESIN-ASSOCIATED PROTEIN 3"/>
    <property type="match status" value="1"/>
</dbReference>
<sequence>MGDPMLGERKECQKIIRLKSLNANTDIASLARKVVEECKLIHPSKLAEVEQLLYYLQNRRDASAGKEKKEKSSKPKDPPPFEGMEIDEVANINDMDEYIELLYEDIPDKVRGSALILQLARNPDNLEELLINDLENQTLKKDYEKTYKKYQGLVVKQEQLLRVALYLLLNLAEDTRTELKMRNKNIVHMLVKALDRDNFELLILVVSFLKKLSIFMENKNDMVEMDIVEKLVKMVPCEHEDLLNITLRLLLNLSFDTGLRNKMVQVGLLPKLTALLGLVYPIKEHTFSYLIKGYYDQHHWSQSDAGSRPAPRRDSSSRPGPSRRSSDDGERGLEGHGKRSRAQRSEHDAGPSRGQGKGNSRNSVNDNQAENGTDPRPGTGRRPGAAPWPENMPNGRQPVWAVPARDWLVLQPAEPMEVGAQDEQEPMEVDPPRPQQTWDSAGSSLKSVIKEHRHLCKRARQAPYSASPRLHSRH</sequence>
<evidence type="ECO:0000313" key="2">
    <source>
        <dbReference type="EMBL" id="EOB09207.1"/>
    </source>
</evidence>
<dbReference type="InterPro" id="IPR008658">
    <property type="entry name" value="KAP3"/>
</dbReference>
<dbReference type="GO" id="GO:0007018">
    <property type="term" value="P:microtubule-based movement"/>
    <property type="evidence" value="ECO:0007669"/>
    <property type="project" value="TreeGrafter"/>
</dbReference>
<feature type="region of interest" description="Disordered" evidence="1">
    <location>
        <begin position="63"/>
        <end position="83"/>
    </location>
</feature>
<accession>R0KGH0</accession>
<proteinExistence type="predicted"/>
<protein>
    <submittedName>
        <fullName evidence="2">Kinesin-associated protein 3</fullName>
    </submittedName>
</protein>